<dbReference type="InterPro" id="IPR013083">
    <property type="entry name" value="Znf_RING/FYVE/PHD"/>
</dbReference>
<reference evidence="16" key="3">
    <citation type="submission" date="2022-01" db="UniProtKB">
        <authorList>
            <consortium name="EnsemblPlants"/>
        </authorList>
    </citation>
    <scope>IDENTIFICATION</scope>
    <source>
        <strain evidence="16">subsp. vulgare</strain>
    </source>
</reference>
<evidence type="ECO:0000256" key="7">
    <source>
        <dbReference type="ARBA" id="ARBA00022723"/>
    </source>
</evidence>
<dbReference type="PANTHER" id="PTHR46719">
    <property type="entry name" value="TRANSCRIPTION FACTOR C2H2 FAMILY-RELATED"/>
    <property type="match status" value="1"/>
</dbReference>
<dbReference type="EC" id="2.3.2.27" evidence="4"/>
<comment type="catalytic activity">
    <reaction evidence="1">
        <text>S-ubiquitinyl-[E2 ubiquitin-conjugating enzyme]-L-cysteine + [acceptor protein]-L-lysine = [E2 ubiquitin-conjugating enzyme]-L-cysteine + N(6)-ubiquitinyl-[acceptor protein]-L-lysine.</text>
        <dbReference type="EC" id="2.3.2.27"/>
    </reaction>
</comment>
<organism evidence="16 17">
    <name type="scientific">Hordeum vulgare subsp. vulgare</name>
    <name type="common">Domesticated barley</name>
    <dbReference type="NCBI Taxonomy" id="112509"/>
    <lineage>
        <taxon>Eukaryota</taxon>
        <taxon>Viridiplantae</taxon>
        <taxon>Streptophyta</taxon>
        <taxon>Embryophyta</taxon>
        <taxon>Tracheophyta</taxon>
        <taxon>Spermatophyta</taxon>
        <taxon>Magnoliopsida</taxon>
        <taxon>Liliopsida</taxon>
        <taxon>Poales</taxon>
        <taxon>Poaceae</taxon>
        <taxon>BOP clade</taxon>
        <taxon>Pooideae</taxon>
        <taxon>Triticodae</taxon>
        <taxon>Triticeae</taxon>
        <taxon>Hordeinae</taxon>
        <taxon>Hordeum</taxon>
    </lineage>
</organism>
<dbReference type="Proteomes" id="UP000011116">
    <property type="component" value="Chromosome 1H"/>
</dbReference>
<comment type="subcellular location">
    <subcellularLocation>
        <location evidence="2">Membrane</location>
        <topology evidence="2">Single-pass membrane protein</topology>
    </subcellularLocation>
</comment>
<keyword evidence="17" id="KW-1185">Reference proteome</keyword>
<feature type="domain" description="RING-type" evidence="15">
    <location>
        <begin position="91"/>
        <end position="133"/>
    </location>
</feature>
<evidence type="ECO:0000256" key="6">
    <source>
        <dbReference type="ARBA" id="ARBA00022692"/>
    </source>
</evidence>
<evidence type="ECO:0000256" key="11">
    <source>
        <dbReference type="ARBA" id="ARBA00022989"/>
    </source>
</evidence>
<dbReference type="CDD" id="cd16461">
    <property type="entry name" value="RING-H2_EL5-like"/>
    <property type="match status" value="1"/>
</dbReference>
<keyword evidence="11 14" id="KW-1133">Transmembrane helix</keyword>
<keyword evidence="8 13" id="KW-0863">Zinc-finger</keyword>
<evidence type="ECO:0000256" key="14">
    <source>
        <dbReference type="SAM" id="Phobius"/>
    </source>
</evidence>
<evidence type="ECO:0000256" key="3">
    <source>
        <dbReference type="ARBA" id="ARBA00004906"/>
    </source>
</evidence>
<dbReference type="PANTHER" id="PTHR46719:SF26">
    <property type="entry name" value="RING-TYPE DOMAIN-CONTAINING PROTEIN"/>
    <property type="match status" value="1"/>
</dbReference>
<evidence type="ECO:0000313" key="16">
    <source>
        <dbReference type="EnsemblPlants" id="HORVU.MOREX.r3.1HG0081130.1.CDS1"/>
    </source>
</evidence>
<dbReference type="Gramene" id="HORVU.MOREX.r2.1HG0066430.1">
    <property type="protein sequence ID" value="HORVU.MOREX.r2.1HG0066430.1.CDS.1"/>
    <property type="gene ID" value="HORVU.MOREX.r2.1HG0066430"/>
</dbReference>
<keyword evidence="9" id="KW-0833">Ubl conjugation pathway</keyword>
<keyword evidence="5" id="KW-0808">Transferase</keyword>
<dbReference type="Gene3D" id="3.30.40.10">
    <property type="entry name" value="Zinc/RING finger domain, C3HC4 (zinc finger)"/>
    <property type="match status" value="1"/>
</dbReference>
<evidence type="ECO:0000256" key="1">
    <source>
        <dbReference type="ARBA" id="ARBA00000900"/>
    </source>
</evidence>
<keyword evidence="6 14" id="KW-0812">Transmembrane</keyword>
<keyword evidence="10" id="KW-0862">Zinc</keyword>
<keyword evidence="7" id="KW-0479">Metal-binding</keyword>
<evidence type="ECO:0000259" key="15">
    <source>
        <dbReference type="PROSITE" id="PS50089"/>
    </source>
</evidence>
<reference evidence="17" key="1">
    <citation type="journal article" date="2012" name="Nature">
        <title>A physical, genetic and functional sequence assembly of the barley genome.</title>
        <authorList>
            <consortium name="The International Barley Genome Sequencing Consortium"/>
            <person name="Mayer K.F."/>
            <person name="Waugh R."/>
            <person name="Brown J.W."/>
            <person name="Schulman A."/>
            <person name="Langridge P."/>
            <person name="Platzer M."/>
            <person name="Fincher G.B."/>
            <person name="Muehlbauer G.J."/>
            <person name="Sato K."/>
            <person name="Close T.J."/>
            <person name="Wise R.P."/>
            <person name="Stein N."/>
        </authorList>
    </citation>
    <scope>NUCLEOTIDE SEQUENCE [LARGE SCALE GENOMIC DNA]</scope>
    <source>
        <strain evidence="17">cv. Morex</strain>
    </source>
</reference>
<evidence type="ECO:0000256" key="2">
    <source>
        <dbReference type="ARBA" id="ARBA00004167"/>
    </source>
</evidence>
<name>A0A8I6WLA5_HORVV</name>
<dbReference type="InterPro" id="IPR045899">
    <property type="entry name" value="ATL71-like"/>
</dbReference>
<proteinExistence type="predicted"/>
<evidence type="ECO:0000256" key="9">
    <source>
        <dbReference type="ARBA" id="ARBA00022786"/>
    </source>
</evidence>
<dbReference type="SUPFAM" id="SSF57850">
    <property type="entry name" value="RING/U-box"/>
    <property type="match status" value="1"/>
</dbReference>
<dbReference type="SMART" id="SM00184">
    <property type="entry name" value="RING"/>
    <property type="match status" value="1"/>
</dbReference>
<dbReference type="EnsemblPlants" id="HORVU.MOREX.r3.1HG0081130.1">
    <property type="protein sequence ID" value="HORVU.MOREX.r3.1HG0081130.1.CDS1"/>
    <property type="gene ID" value="HORVU.MOREX.r3.1HG0081130"/>
</dbReference>
<sequence length="147" mass="15807">MSKDSVLIGASMAVLVALSLATFFCSSRRRAARSSSRRGVEDIEIGDGRCAAAGLEEAVLAAYPTTVYSSSIQRQAAATVERTAKEEESGCAVCLAEYADGDELRVLPGCAHAFHRRCVDQWLRRRPSCPLCRTSPQSRASPALANR</sequence>
<reference evidence="16" key="2">
    <citation type="submission" date="2020-10" db="EMBL/GenBank/DDBJ databases">
        <authorList>
            <person name="Scholz U."/>
            <person name="Mascher M."/>
            <person name="Fiebig A."/>
        </authorList>
    </citation>
    <scope>NUCLEOTIDE SEQUENCE [LARGE SCALE GENOMIC DNA]</scope>
    <source>
        <strain evidence="16">cv. Morex</strain>
    </source>
</reference>
<dbReference type="GO" id="GO:0061630">
    <property type="term" value="F:ubiquitin protein ligase activity"/>
    <property type="evidence" value="ECO:0007669"/>
    <property type="project" value="UniProtKB-EC"/>
</dbReference>
<evidence type="ECO:0000256" key="10">
    <source>
        <dbReference type="ARBA" id="ARBA00022833"/>
    </source>
</evidence>
<dbReference type="SMR" id="A0A8I6WLA5"/>
<evidence type="ECO:0000256" key="12">
    <source>
        <dbReference type="ARBA" id="ARBA00023136"/>
    </source>
</evidence>
<dbReference type="InterPro" id="IPR001841">
    <property type="entry name" value="Znf_RING"/>
</dbReference>
<accession>A0A8I6WLA5</accession>
<evidence type="ECO:0000256" key="5">
    <source>
        <dbReference type="ARBA" id="ARBA00022679"/>
    </source>
</evidence>
<dbReference type="Pfam" id="PF13639">
    <property type="entry name" value="zf-RING_2"/>
    <property type="match status" value="1"/>
</dbReference>
<dbReference type="AlphaFoldDB" id="A0A8I6WLA5"/>
<dbReference type="Gramene" id="HORVU.MOREX.r3.1HG0081130.1">
    <property type="protein sequence ID" value="HORVU.MOREX.r3.1HG0081130.1.CDS1"/>
    <property type="gene ID" value="HORVU.MOREX.r3.1HG0081130"/>
</dbReference>
<dbReference type="PROSITE" id="PS50089">
    <property type="entry name" value="ZF_RING_2"/>
    <property type="match status" value="1"/>
</dbReference>
<keyword evidence="12 14" id="KW-0472">Membrane</keyword>
<comment type="pathway">
    <text evidence="3">Protein modification; protein ubiquitination.</text>
</comment>
<feature type="transmembrane region" description="Helical" evidence="14">
    <location>
        <begin position="6"/>
        <end position="25"/>
    </location>
</feature>
<evidence type="ECO:0000256" key="13">
    <source>
        <dbReference type="PROSITE-ProRule" id="PRU00175"/>
    </source>
</evidence>
<dbReference type="GO" id="GO:0016020">
    <property type="term" value="C:membrane"/>
    <property type="evidence" value="ECO:0007669"/>
    <property type="project" value="UniProtKB-SubCell"/>
</dbReference>
<evidence type="ECO:0000256" key="4">
    <source>
        <dbReference type="ARBA" id="ARBA00012483"/>
    </source>
</evidence>
<evidence type="ECO:0000256" key="8">
    <source>
        <dbReference type="ARBA" id="ARBA00022771"/>
    </source>
</evidence>
<dbReference type="FunFam" id="3.30.40.10:FF:000187">
    <property type="entry name" value="E3 ubiquitin-protein ligase ATL6"/>
    <property type="match status" value="1"/>
</dbReference>
<protein>
    <recommendedName>
        <fullName evidence="4">RING-type E3 ubiquitin transferase</fullName>
        <ecNumber evidence="4">2.3.2.27</ecNumber>
    </recommendedName>
</protein>
<dbReference type="GO" id="GO:0008270">
    <property type="term" value="F:zinc ion binding"/>
    <property type="evidence" value="ECO:0007669"/>
    <property type="project" value="UniProtKB-KW"/>
</dbReference>
<evidence type="ECO:0000313" key="17">
    <source>
        <dbReference type="Proteomes" id="UP000011116"/>
    </source>
</evidence>